<keyword evidence="2" id="KW-0812">Transmembrane</keyword>
<evidence type="ECO:0000313" key="3">
    <source>
        <dbReference type="EMBL" id="CPV66567.1"/>
    </source>
</evidence>
<dbReference type="RefSeq" id="WP_131724591.1">
    <property type="nucleotide sequence ID" value="NZ_CSWP01000009.1"/>
</dbReference>
<feature type="region of interest" description="Disordered" evidence="1">
    <location>
        <begin position="1"/>
        <end position="23"/>
    </location>
</feature>
<reference evidence="3 4" key="1">
    <citation type="submission" date="2015-03" db="EMBL/GenBank/DDBJ databases">
        <authorList>
            <person name="Murphy D."/>
        </authorList>
    </citation>
    <scope>NUCLEOTIDE SEQUENCE [LARGE SCALE GENOMIC DNA]</scope>
    <source>
        <strain evidence="3 4">PAP088</strain>
    </source>
</reference>
<protein>
    <recommendedName>
        <fullName evidence="5">Transmembrane protein</fullName>
    </recommendedName>
</protein>
<accession>A0A0U0ZU16</accession>
<feature type="compositionally biased region" description="Polar residues" evidence="1">
    <location>
        <begin position="41"/>
        <end position="51"/>
    </location>
</feature>
<evidence type="ECO:0000313" key="4">
    <source>
        <dbReference type="Proteomes" id="UP000045782"/>
    </source>
</evidence>
<dbReference type="AlphaFoldDB" id="A0A0U0ZU16"/>
<feature type="transmembrane region" description="Helical" evidence="2">
    <location>
        <begin position="76"/>
        <end position="94"/>
    </location>
</feature>
<gene>
    <name evidence="3" type="ORF">ERS075579_04032</name>
</gene>
<feature type="region of interest" description="Disordered" evidence="1">
    <location>
        <begin position="39"/>
        <end position="65"/>
    </location>
</feature>
<organism evidence="3 4">
    <name type="scientific">Mycobacteroides abscessus</name>
    <dbReference type="NCBI Taxonomy" id="36809"/>
    <lineage>
        <taxon>Bacteria</taxon>
        <taxon>Bacillati</taxon>
        <taxon>Actinomycetota</taxon>
        <taxon>Actinomycetes</taxon>
        <taxon>Mycobacteriales</taxon>
        <taxon>Mycobacteriaceae</taxon>
        <taxon>Mycobacteroides</taxon>
    </lineage>
</organism>
<keyword evidence="2" id="KW-1133">Transmembrane helix</keyword>
<evidence type="ECO:0008006" key="5">
    <source>
        <dbReference type="Google" id="ProtNLM"/>
    </source>
</evidence>
<keyword evidence="2" id="KW-0472">Membrane</keyword>
<evidence type="ECO:0000256" key="2">
    <source>
        <dbReference type="SAM" id="Phobius"/>
    </source>
</evidence>
<name>A0A0U0ZU16_9MYCO</name>
<dbReference type="Proteomes" id="UP000045782">
    <property type="component" value="Unassembled WGS sequence"/>
</dbReference>
<evidence type="ECO:0000256" key="1">
    <source>
        <dbReference type="SAM" id="MobiDB-lite"/>
    </source>
</evidence>
<sequence length="127" mass="13737">MMYESDDEDPGLRDGQAGVAPEPCIVPSRQTAQAFSPLIGASTSDTPSEFNQPAAPDGQAKVSGDDEPTWRVVCDIAWRVLLVTVGIPVVWILRHYEAVHLTAWQATGISVVLFLLAIGEYALATLW</sequence>
<feature type="transmembrane region" description="Helical" evidence="2">
    <location>
        <begin position="106"/>
        <end position="124"/>
    </location>
</feature>
<dbReference type="EMBL" id="CSWP01000009">
    <property type="protein sequence ID" value="CPV66567.1"/>
    <property type="molecule type" value="Genomic_DNA"/>
</dbReference>
<proteinExistence type="predicted"/>